<organism evidence="3 4">
    <name type="scientific">Thiosulfatimonas sediminis</name>
    <dbReference type="NCBI Taxonomy" id="2675054"/>
    <lineage>
        <taxon>Bacteria</taxon>
        <taxon>Pseudomonadati</taxon>
        <taxon>Pseudomonadota</taxon>
        <taxon>Gammaproteobacteria</taxon>
        <taxon>Thiotrichales</taxon>
        <taxon>Piscirickettsiaceae</taxon>
        <taxon>Thiosulfatimonas</taxon>
    </lineage>
</organism>
<proteinExistence type="predicted"/>
<reference evidence="4" key="1">
    <citation type="submission" date="2019-11" db="EMBL/GenBank/DDBJ databases">
        <title>Isolation and characterization of two novel species in the genus Thiomicrorhabdus.</title>
        <authorList>
            <person name="Mochizuki J."/>
            <person name="Kojima H."/>
            <person name="Fukui M."/>
        </authorList>
    </citation>
    <scope>NUCLEOTIDE SEQUENCE [LARGE SCALE GENOMIC DNA]</scope>
    <source>
        <strain evidence="4">aks77</strain>
    </source>
</reference>
<feature type="compositionally biased region" description="Polar residues" evidence="1">
    <location>
        <begin position="91"/>
        <end position="100"/>
    </location>
</feature>
<keyword evidence="2" id="KW-0472">Membrane</keyword>
<dbReference type="RefSeq" id="WP_173269415.1">
    <property type="nucleotide sequence ID" value="NZ_AP021889.1"/>
</dbReference>
<evidence type="ECO:0000256" key="2">
    <source>
        <dbReference type="SAM" id="Phobius"/>
    </source>
</evidence>
<keyword evidence="2" id="KW-0812">Transmembrane</keyword>
<evidence type="ECO:0000256" key="1">
    <source>
        <dbReference type="SAM" id="MobiDB-lite"/>
    </source>
</evidence>
<protein>
    <submittedName>
        <fullName evidence="3">Uncharacterized protein</fullName>
    </submittedName>
</protein>
<feature type="compositionally biased region" description="Basic and acidic residues" evidence="1">
    <location>
        <begin position="58"/>
        <end position="90"/>
    </location>
</feature>
<feature type="transmembrane region" description="Helical" evidence="2">
    <location>
        <begin position="12"/>
        <end position="30"/>
    </location>
</feature>
<evidence type="ECO:0000313" key="4">
    <source>
        <dbReference type="Proteomes" id="UP000501726"/>
    </source>
</evidence>
<dbReference type="KEGG" id="tse:THMIRHAS_01680"/>
<dbReference type="AlphaFoldDB" id="A0A6F8PRQ1"/>
<keyword evidence="4" id="KW-1185">Reference proteome</keyword>
<name>A0A6F8PRQ1_9GAMM</name>
<feature type="region of interest" description="Disordered" evidence="1">
    <location>
        <begin position="51"/>
        <end position="178"/>
    </location>
</feature>
<dbReference type="Proteomes" id="UP000501726">
    <property type="component" value="Chromosome"/>
</dbReference>
<evidence type="ECO:0000313" key="3">
    <source>
        <dbReference type="EMBL" id="BBP44795.1"/>
    </source>
</evidence>
<accession>A0A6F8PRQ1</accession>
<feature type="compositionally biased region" description="Basic and acidic residues" evidence="1">
    <location>
        <begin position="156"/>
        <end position="165"/>
    </location>
</feature>
<gene>
    <name evidence="3" type="ORF">THMIRHAS_01680</name>
</gene>
<keyword evidence="2" id="KW-1133">Transmembrane helix</keyword>
<dbReference type="EMBL" id="AP021889">
    <property type="protein sequence ID" value="BBP44795.1"/>
    <property type="molecule type" value="Genomic_DNA"/>
</dbReference>
<sequence>MNILKQTLFYRLLMLFGSVMVLNGCVVHHPQHQSYRVYQIEPSQYYRYYPTPLPPKNVHYEHQRENPHHPKSREKQHDKQRTNHQVKPDKSTFTPPSRSIQVAPKPVLHKKPTVKIDTPDDKKKRRMDPLNAKLNSQQERKVSTPKPTLQRPNPAFKHETKRPKQQDAAQAPFARSYR</sequence>